<keyword evidence="1" id="KW-0812">Transmembrane</keyword>
<feature type="transmembrane region" description="Helical" evidence="1">
    <location>
        <begin position="45"/>
        <end position="63"/>
    </location>
</feature>
<proteinExistence type="predicted"/>
<keyword evidence="3" id="KW-1185">Reference proteome</keyword>
<evidence type="ECO:0000313" key="3">
    <source>
        <dbReference type="Proteomes" id="UP001174209"/>
    </source>
</evidence>
<organism evidence="2 3">
    <name type="scientific">Arthrobacter burdickii</name>
    <dbReference type="NCBI Taxonomy" id="3035920"/>
    <lineage>
        <taxon>Bacteria</taxon>
        <taxon>Bacillati</taxon>
        <taxon>Actinomycetota</taxon>
        <taxon>Actinomycetes</taxon>
        <taxon>Micrococcales</taxon>
        <taxon>Micrococcaceae</taxon>
        <taxon>Arthrobacter</taxon>
    </lineage>
</organism>
<accession>A0ABT8K4Q0</accession>
<feature type="transmembrane region" description="Helical" evidence="1">
    <location>
        <begin position="70"/>
        <end position="88"/>
    </location>
</feature>
<comment type="caution">
    <text evidence="2">The sequence shown here is derived from an EMBL/GenBank/DDBJ whole genome shotgun (WGS) entry which is preliminary data.</text>
</comment>
<reference evidence="2" key="1">
    <citation type="submission" date="2023-06" db="EMBL/GenBank/DDBJ databases">
        <title>MT1 and MT2 Draft Genomes of Novel Species.</title>
        <authorList>
            <person name="Venkateswaran K."/>
        </authorList>
    </citation>
    <scope>NUCLEOTIDE SEQUENCE</scope>
    <source>
        <strain evidence="2">IIF3SC-B10</strain>
    </source>
</reference>
<evidence type="ECO:0000313" key="2">
    <source>
        <dbReference type="EMBL" id="MDN4612132.1"/>
    </source>
</evidence>
<feature type="transmembrane region" description="Helical" evidence="1">
    <location>
        <begin position="21"/>
        <end position="39"/>
    </location>
</feature>
<gene>
    <name evidence="2" type="ORF">P5G52_14790</name>
</gene>
<protein>
    <recommendedName>
        <fullName evidence="4">MFS transporter</fullName>
    </recommendedName>
</protein>
<dbReference type="EMBL" id="JAROCG010000002">
    <property type="protein sequence ID" value="MDN4612132.1"/>
    <property type="molecule type" value="Genomic_DNA"/>
</dbReference>
<dbReference type="Proteomes" id="UP001174209">
    <property type="component" value="Unassembled WGS sequence"/>
</dbReference>
<feature type="transmembrane region" description="Helical" evidence="1">
    <location>
        <begin position="124"/>
        <end position="145"/>
    </location>
</feature>
<keyword evidence="1" id="KW-1133">Transmembrane helix</keyword>
<keyword evidence="1" id="KW-0472">Membrane</keyword>
<name>A0ABT8K4Q0_9MICC</name>
<evidence type="ECO:0008006" key="4">
    <source>
        <dbReference type="Google" id="ProtNLM"/>
    </source>
</evidence>
<dbReference type="RefSeq" id="WP_301228906.1">
    <property type="nucleotide sequence ID" value="NZ_JAROCG010000002.1"/>
</dbReference>
<sequence length="169" mass="17074">MEDRQDAASTPGGRPTMGVRSAGAGLLGLGLGLAAHTLSGGAPPSTPILCGLAALAVLASTLVAQARLPVWAVMLLSGLAQQVLHWLLGGLGGAATSSLSGTEVHHGGAVPVGSGAGEGHSPEVMLMLHAHLAAALLVGWVAVRYPRVAEWVARRRGLRLQERQGAPIE</sequence>
<evidence type="ECO:0000256" key="1">
    <source>
        <dbReference type="SAM" id="Phobius"/>
    </source>
</evidence>